<keyword evidence="5" id="KW-0998">Cell outer membrane</keyword>
<dbReference type="RefSeq" id="WP_115153816.1">
    <property type="nucleotide sequence ID" value="NZ_DBFWLE010000004.1"/>
</dbReference>
<evidence type="ECO:0000259" key="7">
    <source>
        <dbReference type="Pfam" id="PF07980"/>
    </source>
</evidence>
<evidence type="ECO:0000256" key="5">
    <source>
        <dbReference type="ARBA" id="ARBA00023237"/>
    </source>
</evidence>
<feature type="domain" description="RagB/SusD" evidence="7">
    <location>
        <begin position="350"/>
        <end position="645"/>
    </location>
</feature>
<dbReference type="InterPro" id="IPR011990">
    <property type="entry name" value="TPR-like_helical_dom_sf"/>
</dbReference>
<dbReference type="AlphaFoldDB" id="A0AAQ1ZIR9"/>
<dbReference type="PROSITE" id="PS51257">
    <property type="entry name" value="PROKAR_LIPOPROTEIN"/>
    <property type="match status" value="1"/>
</dbReference>
<name>A0AAQ1ZIR9_9BACT</name>
<evidence type="ECO:0000259" key="8">
    <source>
        <dbReference type="Pfam" id="PF14322"/>
    </source>
</evidence>
<evidence type="ECO:0000256" key="6">
    <source>
        <dbReference type="SAM" id="SignalP"/>
    </source>
</evidence>
<accession>A0AAQ1ZIR9</accession>
<dbReference type="Proteomes" id="UP000255283">
    <property type="component" value="Unassembled WGS sequence"/>
</dbReference>
<evidence type="ECO:0000313" key="10">
    <source>
        <dbReference type="Proteomes" id="UP000255283"/>
    </source>
</evidence>
<gene>
    <name evidence="9" type="ORF">NCTC13063_01636</name>
</gene>
<keyword evidence="4" id="KW-0472">Membrane</keyword>
<dbReference type="EMBL" id="UGTJ01000001">
    <property type="protein sequence ID" value="SUB80353.1"/>
    <property type="molecule type" value="Genomic_DNA"/>
</dbReference>
<feature type="signal peptide" evidence="6">
    <location>
        <begin position="1"/>
        <end position="17"/>
    </location>
</feature>
<keyword evidence="3 6" id="KW-0732">Signal</keyword>
<proteinExistence type="inferred from homology"/>
<dbReference type="Pfam" id="PF14322">
    <property type="entry name" value="SusD-like_3"/>
    <property type="match status" value="1"/>
</dbReference>
<dbReference type="SUPFAM" id="SSF48452">
    <property type="entry name" value="TPR-like"/>
    <property type="match status" value="1"/>
</dbReference>
<organism evidence="9 10">
    <name type="scientific">Segatella buccae</name>
    <dbReference type="NCBI Taxonomy" id="28126"/>
    <lineage>
        <taxon>Bacteria</taxon>
        <taxon>Pseudomonadati</taxon>
        <taxon>Bacteroidota</taxon>
        <taxon>Bacteroidia</taxon>
        <taxon>Bacteroidales</taxon>
        <taxon>Prevotellaceae</taxon>
        <taxon>Segatella</taxon>
    </lineage>
</organism>
<feature type="domain" description="SusD-like N-terminal" evidence="8">
    <location>
        <begin position="90"/>
        <end position="245"/>
    </location>
</feature>
<feature type="chain" id="PRO_5042930581" evidence="6">
    <location>
        <begin position="18"/>
        <end position="645"/>
    </location>
</feature>
<reference evidence="9 10" key="1">
    <citation type="submission" date="2018-06" db="EMBL/GenBank/DDBJ databases">
        <authorList>
            <consortium name="Pathogen Informatics"/>
            <person name="Doyle S."/>
        </authorList>
    </citation>
    <scope>NUCLEOTIDE SEQUENCE [LARGE SCALE GENOMIC DNA]</scope>
    <source>
        <strain evidence="9 10">NCTC13063</strain>
    </source>
</reference>
<evidence type="ECO:0000256" key="4">
    <source>
        <dbReference type="ARBA" id="ARBA00023136"/>
    </source>
</evidence>
<dbReference type="InterPro" id="IPR033985">
    <property type="entry name" value="SusD-like_N"/>
</dbReference>
<dbReference type="GO" id="GO:0009279">
    <property type="term" value="C:cell outer membrane"/>
    <property type="evidence" value="ECO:0007669"/>
    <property type="project" value="UniProtKB-SubCell"/>
</dbReference>
<evidence type="ECO:0000256" key="3">
    <source>
        <dbReference type="ARBA" id="ARBA00022729"/>
    </source>
</evidence>
<evidence type="ECO:0000256" key="1">
    <source>
        <dbReference type="ARBA" id="ARBA00004442"/>
    </source>
</evidence>
<sequence>MKLKNIIYGFATMLALATTSTSCVDGVQFGDSFLDKAPGSDVTQDTVFNNAEYTRRFLWNTYSKLYYGLPYYWDGGVAVKMNTGVFEALSDCWHSHNSWDEVNRQFYSGGYVPGNNGKFNFRGENVWQAVRAAYIFIENVDRVPGMETSEKERLKAEAECIIASRYFDMFRHYGGLPIVRKAYAGTEGIYELPRATVRETVHFMDSLLDDAAPKLPWVLDEADRSNWDGRFTRAAAMALKCKILLFEASPLFNSDTPYCTTGSQEANEKHHAWIGRYDQELWTECLKACQDFFDAVQSNGFYALVQAEGKTPGQYRAAFRKAYDERGTTEMLISTRVRYKETFEWNYKFVSEWNNFGGYTPTEEFVEKFAWKDGRPFDYDQLAKQGNQDTMFVNPDKDWELTRDPRLYETIIVNNVPVHLADNGNMSGRRTETWINGRDAGNGPDTEAGQYATGFANNKFYMNRDDARGRTTLWPYLRLSELYLIYAEALAQNGHFDEAVEQVNKVRARVGMRGLRECQPNRNFNDKNMLIEAIMDERACELGFEETRFFDMIRYRRADLFGQQLHGLKIHRQKDGINYDFSYSDKQPGQDGYEATQPRHFTYTKFPLNNIARVWWKEFDPKWYLSAFPPTEINKGYGLTQNPGW</sequence>
<dbReference type="Pfam" id="PF07980">
    <property type="entry name" value="SusD_RagB"/>
    <property type="match status" value="1"/>
</dbReference>
<comment type="similarity">
    <text evidence="2">Belongs to the SusD family.</text>
</comment>
<evidence type="ECO:0000313" key="9">
    <source>
        <dbReference type="EMBL" id="SUB80353.1"/>
    </source>
</evidence>
<dbReference type="Gene3D" id="1.25.40.390">
    <property type="match status" value="1"/>
</dbReference>
<comment type="subcellular location">
    <subcellularLocation>
        <location evidence="1">Cell outer membrane</location>
    </subcellularLocation>
</comment>
<protein>
    <submittedName>
        <fullName evidence="9">SusD family</fullName>
    </submittedName>
</protein>
<dbReference type="InterPro" id="IPR012944">
    <property type="entry name" value="SusD_RagB_dom"/>
</dbReference>
<comment type="caution">
    <text evidence="9">The sequence shown here is derived from an EMBL/GenBank/DDBJ whole genome shotgun (WGS) entry which is preliminary data.</text>
</comment>
<evidence type="ECO:0000256" key="2">
    <source>
        <dbReference type="ARBA" id="ARBA00006275"/>
    </source>
</evidence>